<evidence type="ECO:0000256" key="5">
    <source>
        <dbReference type="ARBA" id="ARBA00023136"/>
    </source>
</evidence>
<dbReference type="GO" id="GO:0038039">
    <property type="term" value="C:G protein-coupled receptor heterodimeric complex"/>
    <property type="evidence" value="ECO:0007669"/>
    <property type="project" value="TreeGrafter"/>
</dbReference>
<dbReference type="CDD" id="cd15047">
    <property type="entry name" value="7tmC_GABA-B-like"/>
    <property type="match status" value="1"/>
</dbReference>
<evidence type="ECO:0000313" key="13">
    <source>
        <dbReference type="EMBL" id="KAF7392035.1"/>
    </source>
</evidence>
<evidence type="ECO:0000256" key="4">
    <source>
        <dbReference type="ARBA" id="ARBA00023040"/>
    </source>
</evidence>
<dbReference type="PANTHER" id="PTHR10519">
    <property type="entry name" value="GABA-B RECEPTOR"/>
    <property type="match status" value="1"/>
</dbReference>
<keyword evidence="5 11" id="KW-0472">Membrane</keyword>
<dbReference type="PRINTS" id="PR01177">
    <property type="entry name" value="GABAB1RECPTR"/>
</dbReference>
<keyword evidence="9" id="KW-0175">Coiled coil</keyword>
<evidence type="ECO:0000259" key="12">
    <source>
        <dbReference type="PROSITE" id="PS50259"/>
    </source>
</evidence>
<evidence type="ECO:0000256" key="7">
    <source>
        <dbReference type="ARBA" id="ARBA00023180"/>
    </source>
</evidence>
<keyword evidence="6" id="KW-0675">Receptor</keyword>
<feature type="compositionally biased region" description="Polar residues" evidence="10">
    <location>
        <begin position="626"/>
        <end position="636"/>
    </location>
</feature>
<feature type="transmembrane region" description="Helical" evidence="11">
    <location>
        <begin position="318"/>
        <end position="340"/>
    </location>
</feature>
<dbReference type="PROSITE" id="PS50259">
    <property type="entry name" value="G_PROTEIN_RECEP_F3_4"/>
    <property type="match status" value="1"/>
</dbReference>
<feature type="region of interest" description="Disordered" evidence="10">
    <location>
        <begin position="580"/>
        <end position="649"/>
    </location>
</feature>
<evidence type="ECO:0000256" key="10">
    <source>
        <dbReference type="SAM" id="MobiDB-lite"/>
    </source>
</evidence>
<keyword evidence="2 11" id="KW-0812">Transmembrane</keyword>
<feature type="coiled-coil region" evidence="9">
    <location>
        <begin position="414"/>
        <end position="441"/>
    </location>
</feature>
<feature type="domain" description="G-protein coupled receptors family 3 profile" evidence="12">
    <location>
        <begin position="146"/>
        <end position="347"/>
    </location>
</feature>
<evidence type="ECO:0000313" key="14">
    <source>
        <dbReference type="Proteomes" id="UP000617340"/>
    </source>
</evidence>
<evidence type="ECO:0000256" key="1">
    <source>
        <dbReference type="ARBA" id="ARBA00004141"/>
    </source>
</evidence>
<dbReference type="InterPro" id="IPR017978">
    <property type="entry name" value="GPCR_3_C"/>
</dbReference>
<gene>
    <name evidence="13" type="ORF">HZH68_011578</name>
</gene>
<proteinExistence type="predicted"/>
<feature type="compositionally biased region" description="Polar residues" evidence="10">
    <location>
        <begin position="580"/>
        <end position="589"/>
    </location>
</feature>
<keyword evidence="14" id="KW-1185">Reference proteome</keyword>
<accession>A0A834JQ25</accession>
<feature type="transmembrane region" description="Helical" evidence="11">
    <location>
        <begin position="295"/>
        <end position="312"/>
    </location>
</feature>
<dbReference type="InterPro" id="IPR002455">
    <property type="entry name" value="GPCR3_GABA-B"/>
</dbReference>
<feature type="region of interest" description="Disordered" evidence="10">
    <location>
        <begin position="480"/>
        <end position="507"/>
    </location>
</feature>
<dbReference type="PANTHER" id="PTHR10519:SF46">
    <property type="entry name" value="METABOTROPIC GABA-B RECEPTOR SUBTYPE 3, ISOFORM A"/>
    <property type="match status" value="1"/>
</dbReference>
<evidence type="ECO:0000256" key="3">
    <source>
        <dbReference type="ARBA" id="ARBA00022989"/>
    </source>
</evidence>
<feature type="compositionally biased region" description="Basic and acidic residues" evidence="10">
    <location>
        <begin position="603"/>
        <end position="619"/>
    </location>
</feature>
<comment type="caution">
    <text evidence="13">The sequence shown here is derived from an EMBL/GenBank/DDBJ whole genome shotgun (WGS) entry which is preliminary data.</text>
</comment>
<feature type="region of interest" description="Disordered" evidence="10">
    <location>
        <begin position="1"/>
        <end position="21"/>
    </location>
</feature>
<keyword evidence="4" id="KW-0297">G-protein coupled receptor</keyword>
<keyword evidence="7" id="KW-0325">Glycoprotein</keyword>
<feature type="transmembrane region" description="Helical" evidence="11">
    <location>
        <begin position="255"/>
        <end position="275"/>
    </location>
</feature>
<dbReference type="Pfam" id="PF00003">
    <property type="entry name" value="7tm_3"/>
    <property type="match status" value="1"/>
</dbReference>
<sequence length="848" mass="93330">MPIFRHKSVSLRGSSPENDRKIESPSIREIAIFTPEDGKLIMNCPGCVATRWPGGHPPAARRVFRLRVVTVAPAAFLAVTCLASIGVALAIAFLAFNLHFRKHKSIKLSSPRLNNMAAVGCCLVYGAVILLGLDHATLPDSDDYFPTVCTARVYLLSAGFSLAFGSMFTKTYRVHRIFTRSRSGVVKNKLLQDTQLISLICILLLIDGLVVTLWVTLDPMQRHLRNLTLEINPQDRGVVYQLQVEVCRSQHTNGWLGALYVYKGLLLIAGVYMAWETRHVKIPALNDSQYIGMSVYSVVITSGIVVVLANLMSDRATLAFVTITALILASTTATLALLFLPQLANILAGERADPVVQSLGLKIECNTRRFVTDDRRIGLQDNKRYRIWLPDPTILLKAVTNEKITFRYRVEVQNRVYRREMAQLELELARLEKQLAQEPVEPSHASSSTSIPQRNPSIGGGLPLLLLSVLPSVIPRASWPSADPSGMRRGTVAFSSQPDLEPDDPRRSLADIYKLHRRRETEGPNRLGVFQRLFSLFGSRPTSRKTSTASFTGVASALRVHMGYIAGLVPGAKAASTCQMDAQGSQQSHPRCGSGPIISITSEEDRRLSLGLRRKESSEPRVNFTLPPQANSNQSSSREKIRGSPRFPHRIVPANSLSAIASGLSAPKPHRWHSMEDARRSKTNLTPRGSSYSPLCDVWATHEVGIPLSELGKSVRGRKPPESLALTIKADSNISPDDARLGNDLKRLFRENDVSNDVSPVETELKVAKSTSSSSSTPTNLKLSSTMNDVVLRNRSRSGSTTLTVVLTDALQQEQECSRPTSPKILIARLDEDVLRDASSNDQEPTNV</sequence>
<evidence type="ECO:0000256" key="2">
    <source>
        <dbReference type="ARBA" id="ARBA00022692"/>
    </source>
</evidence>
<dbReference type="AlphaFoldDB" id="A0A834JQ25"/>
<evidence type="ECO:0000256" key="6">
    <source>
        <dbReference type="ARBA" id="ARBA00023170"/>
    </source>
</evidence>
<evidence type="ECO:0000256" key="8">
    <source>
        <dbReference type="ARBA" id="ARBA00023224"/>
    </source>
</evidence>
<dbReference type="GO" id="GO:0004965">
    <property type="term" value="F:G protein-coupled GABA receptor activity"/>
    <property type="evidence" value="ECO:0007669"/>
    <property type="project" value="InterPro"/>
</dbReference>
<comment type="subcellular location">
    <subcellularLocation>
        <location evidence="1">Membrane</location>
        <topology evidence="1">Multi-pass membrane protein</topology>
    </subcellularLocation>
</comment>
<name>A0A834JQ25_VESGE</name>
<protein>
    <recommendedName>
        <fullName evidence="12">G-protein coupled receptors family 3 profile domain-containing protein</fullName>
    </recommendedName>
</protein>
<reference evidence="13" key="1">
    <citation type="journal article" date="2020" name="G3 (Bethesda)">
        <title>High-Quality Assemblies for Three Invasive Social Wasps from the &lt;i&gt;Vespula&lt;/i&gt; Genus.</title>
        <authorList>
            <person name="Harrop T.W.R."/>
            <person name="Guhlin J."/>
            <person name="McLaughlin G.M."/>
            <person name="Permina E."/>
            <person name="Stockwell P."/>
            <person name="Gilligan J."/>
            <person name="Le Lec M.F."/>
            <person name="Gruber M.A.M."/>
            <person name="Quinn O."/>
            <person name="Lovegrove M."/>
            <person name="Duncan E.J."/>
            <person name="Remnant E.J."/>
            <person name="Van Eeckhoven J."/>
            <person name="Graham B."/>
            <person name="Knapp R.A."/>
            <person name="Langford K.W."/>
            <person name="Kronenberg Z."/>
            <person name="Press M.O."/>
            <person name="Eacker S.M."/>
            <person name="Wilson-Rankin E.E."/>
            <person name="Purcell J."/>
            <person name="Lester P.J."/>
            <person name="Dearden P.K."/>
        </authorList>
    </citation>
    <scope>NUCLEOTIDE SEQUENCE</scope>
    <source>
        <strain evidence="13">Linc-1</strain>
    </source>
</reference>
<keyword evidence="8" id="KW-0807">Transducer</keyword>
<feature type="transmembrane region" description="Helical" evidence="11">
    <location>
        <begin position="196"/>
        <end position="217"/>
    </location>
</feature>
<feature type="transmembrane region" description="Helical" evidence="11">
    <location>
        <begin position="153"/>
        <end position="175"/>
    </location>
</feature>
<feature type="transmembrane region" description="Helical" evidence="11">
    <location>
        <begin position="116"/>
        <end position="133"/>
    </location>
</feature>
<feature type="transmembrane region" description="Helical" evidence="11">
    <location>
        <begin position="74"/>
        <end position="96"/>
    </location>
</feature>
<dbReference type="PRINTS" id="PR01176">
    <property type="entry name" value="GABABRECEPTR"/>
</dbReference>
<evidence type="ECO:0000256" key="11">
    <source>
        <dbReference type="SAM" id="Phobius"/>
    </source>
</evidence>
<organism evidence="13 14">
    <name type="scientific">Vespula germanica</name>
    <name type="common">German yellow jacket</name>
    <name type="synonym">Paravespula germanica</name>
    <dbReference type="NCBI Taxonomy" id="30212"/>
    <lineage>
        <taxon>Eukaryota</taxon>
        <taxon>Metazoa</taxon>
        <taxon>Ecdysozoa</taxon>
        <taxon>Arthropoda</taxon>
        <taxon>Hexapoda</taxon>
        <taxon>Insecta</taxon>
        <taxon>Pterygota</taxon>
        <taxon>Neoptera</taxon>
        <taxon>Endopterygota</taxon>
        <taxon>Hymenoptera</taxon>
        <taxon>Apocrita</taxon>
        <taxon>Aculeata</taxon>
        <taxon>Vespoidea</taxon>
        <taxon>Vespidae</taxon>
        <taxon>Vespinae</taxon>
        <taxon>Vespula</taxon>
    </lineage>
</organism>
<keyword evidence="3 11" id="KW-1133">Transmembrane helix</keyword>
<dbReference type="Proteomes" id="UP000617340">
    <property type="component" value="Unassembled WGS sequence"/>
</dbReference>
<dbReference type="EMBL" id="JACSDZ010000011">
    <property type="protein sequence ID" value="KAF7392035.1"/>
    <property type="molecule type" value="Genomic_DNA"/>
</dbReference>
<evidence type="ECO:0000256" key="9">
    <source>
        <dbReference type="SAM" id="Coils"/>
    </source>
</evidence>
<dbReference type="GO" id="GO:0007214">
    <property type="term" value="P:gamma-aminobutyric acid signaling pathway"/>
    <property type="evidence" value="ECO:0007669"/>
    <property type="project" value="TreeGrafter"/>
</dbReference>